<evidence type="ECO:0000313" key="1">
    <source>
        <dbReference type="EMBL" id="KAK1378351.1"/>
    </source>
</evidence>
<keyword evidence="2" id="KW-1185">Reference proteome</keyword>
<sequence>MGPPWKLQFLQDVIRQQRLAFVFLCETLSSKKKMEWVRTKVGFQGMVVVEAQGRSGELYGHPFTWERGRDTDSWLEIHLDRAMATKTWFDLFPTAKLYNLEGSPSDHSAISLEPT</sequence>
<evidence type="ECO:0000313" key="2">
    <source>
        <dbReference type="Proteomes" id="UP001237642"/>
    </source>
</evidence>
<dbReference type="Proteomes" id="UP001237642">
    <property type="component" value="Unassembled WGS sequence"/>
</dbReference>
<proteinExistence type="predicted"/>
<dbReference type="AlphaFoldDB" id="A0AAD8I3P2"/>
<protein>
    <submittedName>
        <fullName evidence="1">Uncharacterized protein</fullName>
    </submittedName>
</protein>
<accession>A0AAD8I3P2</accession>
<dbReference type="EMBL" id="JAUIZM010000006">
    <property type="protein sequence ID" value="KAK1378351.1"/>
    <property type="molecule type" value="Genomic_DNA"/>
</dbReference>
<reference evidence="1" key="1">
    <citation type="submission" date="2023-02" db="EMBL/GenBank/DDBJ databases">
        <title>Genome of toxic invasive species Heracleum sosnowskyi carries increased number of genes despite the absence of recent whole-genome duplications.</title>
        <authorList>
            <person name="Schelkunov M."/>
            <person name="Shtratnikova V."/>
            <person name="Makarenko M."/>
            <person name="Klepikova A."/>
            <person name="Omelchenko D."/>
            <person name="Novikova G."/>
            <person name="Obukhova E."/>
            <person name="Bogdanov V."/>
            <person name="Penin A."/>
            <person name="Logacheva M."/>
        </authorList>
    </citation>
    <scope>NUCLEOTIDE SEQUENCE</scope>
    <source>
        <strain evidence="1">Hsosn_3</strain>
        <tissue evidence="1">Leaf</tissue>
    </source>
</reference>
<organism evidence="1 2">
    <name type="scientific">Heracleum sosnowskyi</name>
    <dbReference type="NCBI Taxonomy" id="360622"/>
    <lineage>
        <taxon>Eukaryota</taxon>
        <taxon>Viridiplantae</taxon>
        <taxon>Streptophyta</taxon>
        <taxon>Embryophyta</taxon>
        <taxon>Tracheophyta</taxon>
        <taxon>Spermatophyta</taxon>
        <taxon>Magnoliopsida</taxon>
        <taxon>eudicotyledons</taxon>
        <taxon>Gunneridae</taxon>
        <taxon>Pentapetalae</taxon>
        <taxon>asterids</taxon>
        <taxon>campanulids</taxon>
        <taxon>Apiales</taxon>
        <taxon>Apiaceae</taxon>
        <taxon>Apioideae</taxon>
        <taxon>apioid superclade</taxon>
        <taxon>Tordylieae</taxon>
        <taxon>Tordyliinae</taxon>
        <taxon>Heracleum</taxon>
    </lineage>
</organism>
<reference evidence="1" key="2">
    <citation type="submission" date="2023-05" db="EMBL/GenBank/DDBJ databases">
        <authorList>
            <person name="Schelkunov M.I."/>
        </authorList>
    </citation>
    <scope>NUCLEOTIDE SEQUENCE</scope>
    <source>
        <strain evidence="1">Hsosn_3</strain>
        <tissue evidence="1">Leaf</tissue>
    </source>
</reference>
<name>A0AAD8I3P2_9APIA</name>
<comment type="caution">
    <text evidence="1">The sequence shown here is derived from an EMBL/GenBank/DDBJ whole genome shotgun (WGS) entry which is preliminary data.</text>
</comment>
<gene>
    <name evidence="1" type="ORF">POM88_025095</name>
</gene>